<dbReference type="AlphaFoldDB" id="A0A1Y2K848"/>
<feature type="transmembrane region" description="Helical" evidence="8">
    <location>
        <begin position="7"/>
        <end position="29"/>
    </location>
</feature>
<dbReference type="InterPro" id="IPR036259">
    <property type="entry name" value="MFS_trans_sf"/>
</dbReference>
<dbReference type="GO" id="GO:0015528">
    <property type="term" value="F:lactose:proton symporter activity"/>
    <property type="evidence" value="ECO:0007669"/>
    <property type="project" value="TreeGrafter"/>
</dbReference>
<dbReference type="Pfam" id="PF12832">
    <property type="entry name" value="MFS_1_like"/>
    <property type="match status" value="1"/>
</dbReference>
<organism evidence="10 11">
    <name type="scientific">Magnetofaba australis IT-1</name>
    <dbReference type="NCBI Taxonomy" id="1434232"/>
    <lineage>
        <taxon>Bacteria</taxon>
        <taxon>Pseudomonadati</taxon>
        <taxon>Pseudomonadota</taxon>
        <taxon>Magnetococcia</taxon>
        <taxon>Magnetococcales</taxon>
        <taxon>Magnetococcaceae</taxon>
        <taxon>Magnetofaba</taxon>
    </lineage>
</organism>
<sequence length="386" mass="41695">MTSRHYWTLAAYYGCFFAVLGIWLPYWPLYLESVGISHESIGVLTALTMGLRMLGTPFWGHLADRRGRALVIISTAFASAFAFSLYFWGTQLYWLIAVTAFYGFVHAAAMPLVDATAMETSLKTGGDYGRVRVWGSIGFIVCSVALGALVDWRGVAIILPVILGLLIVDAFLTTRMPRPAHTAPHADAEAPTSLLRDPAARWFYAGAMLMQFSHAGYYGFYSIHLEANGYSRTLIGALWALGVIAEVAVLANSNWILKRFGVSRVLLLSLILASLRWSVIGATLWLPLLLAAQLLHAFTFGSFHVASVRRCHDLAAPEQRGSAQAWYSAFSFGVGGSGGLLMSGFLYGAVGSAALFAIMSLAAALGVIASLRAAALFARRAPVSDH</sequence>
<keyword evidence="5 8" id="KW-0812">Transmembrane</keyword>
<keyword evidence="6 8" id="KW-1133">Transmembrane helix</keyword>
<dbReference type="RefSeq" id="WP_085440703.1">
    <property type="nucleotide sequence ID" value="NZ_LVJN01000015.1"/>
</dbReference>
<dbReference type="OrthoDB" id="9150135at2"/>
<comment type="subcellular location">
    <subcellularLocation>
        <location evidence="1">Cell inner membrane</location>
        <topology evidence="1">Multi-pass membrane protein</topology>
    </subcellularLocation>
</comment>
<evidence type="ECO:0000256" key="7">
    <source>
        <dbReference type="ARBA" id="ARBA00023136"/>
    </source>
</evidence>
<dbReference type="Proteomes" id="UP000194003">
    <property type="component" value="Unassembled WGS sequence"/>
</dbReference>
<keyword evidence="7 8" id="KW-0472">Membrane</keyword>
<dbReference type="EMBL" id="LVJN01000015">
    <property type="protein sequence ID" value="OSM06908.1"/>
    <property type="molecule type" value="Genomic_DNA"/>
</dbReference>
<feature type="transmembrane region" description="Helical" evidence="8">
    <location>
        <begin position="233"/>
        <end position="250"/>
    </location>
</feature>
<protein>
    <submittedName>
        <fullName evidence="10">Putative major facilitator superfamily transporter</fullName>
    </submittedName>
</protein>
<keyword evidence="3" id="KW-1003">Cell membrane</keyword>
<gene>
    <name evidence="10" type="ORF">MAIT1_00210</name>
</gene>
<evidence type="ECO:0000256" key="2">
    <source>
        <dbReference type="ARBA" id="ARBA00022448"/>
    </source>
</evidence>
<evidence type="ECO:0000256" key="6">
    <source>
        <dbReference type="ARBA" id="ARBA00022989"/>
    </source>
</evidence>
<feature type="domain" description="Major facilitator superfamily associated" evidence="9">
    <location>
        <begin position="6"/>
        <end position="357"/>
    </location>
</feature>
<dbReference type="GO" id="GO:0030395">
    <property type="term" value="F:lactose binding"/>
    <property type="evidence" value="ECO:0007669"/>
    <property type="project" value="TreeGrafter"/>
</dbReference>
<feature type="transmembrane region" description="Helical" evidence="8">
    <location>
        <begin position="41"/>
        <end position="62"/>
    </location>
</feature>
<keyword evidence="2" id="KW-0813">Transport</keyword>
<evidence type="ECO:0000256" key="3">
    <source>
        <dbReference type="ARBA" id="ARBA00022475"/>
    </source>
</evidence>
<feature type="transmembrane region" description="Helical" evidence="8">
    <location>
        <begin position="353"/>
        <end position="378"/>
    </location>
</feature>
<evidence type="ECO:0000313" key="11">
    <source>
        <dbReference type="Proteomes" id="UP000194003"/>
    </source>
</evidence>
<dbReference type="PANTHER" id="PTHR23522">
    <property type="entry name" value="BLL5896 PROTEIN"/>
    <property type="match status" value="1"/>
</dbReference>
<dbReference type="SUPFAM" id="SSF103473">
    <property type="entry name" value="MFS general substrate transporter"/>
    <property type="match status" value="1"/>
</dbReference>
<evidence type="ECO:0000256" key="5">
    <source>
        <dbReference type="ARBA" id="ARBA00022692"/>
    </source>
</evidence>
<feature type="transmembrane region" description="Helical" evidence="8">
    <location>
        <begin position="202"/>
        <end position="221"/>
    </location>
</feature>
<dbReference type="Gene3D" id="1.20.1250.20">
    <property type="entry name" value="MFS general substrate transporter like domains"/>
    <property type="match status" value="2"/>
</dbReference>
<feature type="transmembrane region" description="Helical" evidence="8">
    <location>
        <begin position="133"/>
        <end position="149"/>
    </location>
</feature>
<feature type="transmembrane region" description="Helical" evidence="8">
    <location>
        <begin position="262"/>
        <end position="279"/>
    </location>
</feature>
<dbReference type="GO" id="GO:0005886">
    <property type="term" value="C:plasma membrane"/>
    <property type="evidence" value="ECO:0007669"/>
    <property type="project" value="UniProtKB-SubCell"/>
</dbReference>
<feature type="transmembrane region" description="Helical" evidence="8">
    <location>
        <begin position="155"/>
        <end position="172"/>
    </location>
</feature>
<evidence type="ECO:0000256" key="4">
    <source>
        <dbReference type="ARBA" id="ARBA00022519"/>
    </source>
</evidence>
<dbReference type="InterPro" id="IPR024989">
    <property type="entry name" value="MFS_assoc_dom"/>
</dbReference>
<feature type="transmembrane region" description="Helical" evidence="8">
    <location>
        <begin position="326"/>
        <end position="347"/>
    </location>
</feature>
<dbReference type="STRING" id="1434232.MAIT1_00210"/>
<feature type="transmembrane region" description="Helical" evidence="8">
    <location>
        <begin position="69"/>
        <end position="88"/>
    </location>
</feature>
<keyword evidence="11" id="KW-1185">Reference proteome</keyword>
<evidence type="ECO:0000256" key="1">
    <source>
        <dbReference type="ARBA" id="ARBA00004429"/>
    </source>
</evidence>
<dbReference type="InterPro" id="IPR026032">
    <property type="entry name" value="HcaT-like"/>
</dbReference>
<comment type="caution">
    <text evidence="10">The sequence shown here is derived from an EMBL/GenBank/DDBJ whole genome shotgun (WGS) entry which is preliminary data.</text>
</comment>
<evidence type="ECO:0000259" key="9">
    <source>
        <dbReference type="Pfam" id="PF12832"/>
    </source>
</evidence>
<keyword evidence="4" id="KW-0997">Cell inner membrane</keyword>
<reference evidence="10 11" key="1">
    <citation type="journal article" date="2016" name="BMC Genomics">
        <title>Combined genomic and structural analyses of a cultured magnetotactic bacterium reveals its niche adaptation to a dynamic environment.</title>
        <authorList>
            <person name="Araujo A.C."/>
            <person name="Morillo V."/>
            <person name="Cypriano J."/>
            <person name="Teixeira L.C."/>
            <person name="Leao P."/>
            <person name="Lyra S."/>
            <person name="Almeida L.G."/>
            <person name="Bazylinski D.A."/>
            <person name="Vasconcellos A.T."/>
            <person name="Abreu F."/>
            <person name="Lins U."/>
        </authorList>
    </citation>
    <scope>NUCLEOTIDE SEQUENCE [LARGE SCALE GENOMIC DNA]</scope>
    <source>
        <strain evidence="10 11">IT-1</strain>
    </source>
</reference>
<feature type="transmembrane region" description="Helical" evidence="8">
    <location>
        <begin position="94"/>
        <end position="113"/>
    </location>
</feature>
<feature type="transmembrane region" description="Helical" evidence="8">
    <location>
        <begin position="285"/>
        <end position="306"/>
    </location>
</feature>
<name>A0A1Y2K848_9PROT</name>
<evidence type="ECO:0000313" key="10">
    <source>
        <dbReference type="EMBL" id="OSM06908.1"/>
    </source>
</evidence>
<dbReference type="NCBIfam" id="NF037955">
    <property type="entry name" value="mfs"/>
    <property type="match status" value="1"/>
</dbReference>
<proteinExistence type="predicted"/>
<dbReference type="PIRSF" id="PIRSF004925">
    <property type="entry name" value="HcaT"/>
    <property type="match status" value="1"/>
</dbReference>
<evidence type="ECO:0000256" key="8">
    <source>
        <dbReference type="SAM" id="Phobius"/>
    </source>
</evidence>
<dbReference type="PANTHER" id="PTHR23522:SF10">
    <property type="entry name" value="3-PHENYLPROPIONIC ACID TRANSPORTER-RELATED"/>
    <property type="match status" value="1"/>
</dbReference>
<accession>A0A1Y2K848</accession>